<dbReference type="PANTHER" id="PTHR44943">
    <property type="entry name" value="CELLULOSE SYNTHASE OPERON PROTEIN C"/>
    <property type="match status" value="1"/>
</dbReference>
<dbReference type="InterPro" id="IPR019734">
    <property type="entry name" value="TPR_rpt"/>
</dbReference>
<reference evidence="7" key="2">
    <citation type="journal article" date="2013" name="Stand. Genomic Sci.">
        <title>Complete genome sequence of Desulfocapsa sulfexigens, a marine deltaproteobacterium specialized in disproportionating inorganic sulfur compounds.</title>
        <authorList>
            <person name="Finster K.W."/>
            <person name="Kjeldsen K.U."/>
            <person name="Kube M."/>
            <person name="Reinhardt R."/>
            <person name="Mussmann M."/>
            <person name="Amann R."/>
            <person name="Schreiber L."/>
        </authorList>
    </citation>
    <scope>NUCLEOTIDE SEQUENCE [LARGE SCALE GENOMIC DNA]</scope>
    <source>
        <strain evidence="7">DSM 10523 / SB164P1</strain>
    </source>
</reference>
<dbReference type="PROSITE" id="PS50005">
    <property type="entry name" value="TPR"/>
    <property type="match status" value="2"/>
</dbReference>
<evidence type="ECO:0000256" key="4">
    <source>
        <dbReference type="PROSITE-ProRule" id="PRU00339"/>
    </source>
</evidence>
<keyword evidence="1" id="KW-0677">Repeat</keyword>
<feature type="repeat" description="TPR" evidence="4">
    <location>
        <begin position="89"/>
        <end position="122"/>
    </location>
</feature>
<name>M1WQC8_PSEP2</name>
<dbReference type="RefSeq" id="WP_015413687.1">
    <property type="nucleotide sequence ID" value="NC_020409.1"/>
</dbReference>
<sequence>MGVHKKQREMEEVKKSYIKRSSCSLFVVLALFAGIFIGNTATMLYLGQGKALPSTGAPVASTQQAKPHTADPQALAKLEGQANANPTNAEAWIKLGNFCFDHDLPQQAVSAYEKALELKPMNIGVWSDLGVMYRRTKQFEKAVNAFSQAVALDPTHVVSRFNMGIVYLHDLNDKSNALKAWKKVLEIDKFAKTPNGKPIADLVAELER</sequence>
<dbReference type="EMBL" id="FO203427">
    <property type="protein sequence ID" value="CCH47632.1"/>
    <property type="molecule type" value="Genomic_DNA"/>
</dbReference>
<keyword evidence="5" id="KW-0472">Membrane</keyword>
<dbReference type="Proteomes" id="UP000011724">
    <property type="component" value="Chromosome"/>
</dbReference>
<evidence type="ECO:0000313" key="7">
    <source>
        <dbReference type="Proteomes" id="UP000011724"/>
    </source>
</evidence>
<keyword evidence="5" id="KW-1133">Transmembrane helix</keyword>
<dbReference type="InterPro" id="IPR013105">
    <property type="entry name" value="TPR_2"/>
</dbReference>
<evidence type="ECO:0000256" key="1">
    <source>
        <dbReference type="ARBA" id="ARBA00022737"/>
    </source>
</evidence>
<dbReference type="OrthoDB" id="5338908at2"/>
<dbReference type="PATRIC" id="fig|879567.3.peg.407"/>
<reference evidence="6 7" key="1">
    <citation type="journal article" date="2013" name="PLoS ONE">
        <title>The first genomic and proteomic characterization of a deep-sea sulfate reducer: insights into the piezophilic lifestyle of Desulfovibrio piezophilus.</title>
        <authorList>
            <person name="Pradel N."/>
            <person name="Ji B."/>
            <person name="Gimenez G."/>
            <person name="Talla E."/>
            <person name="Lenoble P."/>
            <person name="Garel M."/>
            <person name="Tamburini C."/>
            <person name="Fourquet P."/>
            <person name="Lebrun R."/>
            <person name="Bertin P."/>
            <person name="Denis Y."/>
            <person name="Pophillat M."/>
            <person name="Barbe V."/>
            <person name="Ollivier B."/>
            <person name="Dolla A."/>
        </authorList>
    </citation>
    <scope>NUCLEOTIDE SEQUENCE [LARGE SCALE GENOMIC DNA]</scope>
    <source>
        <strain evidence="7">DSM 10523 / SB164P1</strain>
    </source>
</reference>
<dbReference type="InterPro" id="IPR051685">
    <property type="entry name" value="Ycf3/AcsC/BcsC/TPR_MFPF"/>
</dbReference>
<evidence type="ECO:0000256" key="5">
    <source>
        <dbReference type="SAM" id="Phobius"/>
    </source>
</evidence>
<dbReference type="AlphaFoldDB" id="M1WQC8"/>
<keyword evidence="2 4" id="KW-0802">TPR repeat</keyword>
<keyword evidence="5" id="KW-0812">Transmembrane</keyword>
<dbReference type="SMART" id="SM00028">
    <property type="entry name" value="TPR"/>
    <property type="match status" value="3"/>
</dbReference>
<protein>
    <submittedName>
        <fullName evidence="6">Tetratricopeptide TPR_2 repeat protein</fullName>
    </submittedName>
</protein>
<dbReference type="SUPFAM" id="SSF48452">
    <property type="entry name" value="TPR-like"/>
    <property type="match status" value="1"/>
</dbReference>
<evidence type="ECO:0000256" key="2">
    <source>
        <dbReference type="ARBA" id="ARBA00022803"/>
    </source>
</evidence>
<dbReference type="HOGENOM" id="CLU_094894_0_0_7"/>
<feature type="transmembrane region" description="Helical" evidence="5">
    <location>
        <begin position="21"/>
        <end position="46"/>
    </location>
</feature>
<proteinExistence type="predicted"/>
<dbReference type="PROSITE" id="PS50293">
    <property type="entry name" value="TPR_REGION"/>
    <property type="match status" value="1"/>
</dbReference>
<evidence type="ECO:0000313" key="6">
    <source>
        <dbReference type="EMBL" id="CCH47632.1"/>
    </source>
</evidence>
<feature type="repeat" description="TPR" evidence="4">
    <location>
        <begin position="123"/>
        <end position="156"/>
    </location>
</feature>
<evidence type="ECO:0000256" key="3">
    <source>
        <dbReference type="ARBA" id="ARBA00023078"/>
    </source>
</evidence>
<dbReference type="PANTHER" id="PTHR44943:SF9">
    <property type="entry name" value="TPR-REPEAT-CONTAINING PROTEIN"/>
    <property type="match status" value="1"/>
</dbReference>
<dbReference type="STRING" id="1322246.BN4_10394"/>
<dbReference type="Gene3D" id="1.25.40.10">
    <property type="entry name" value="Tetratricopeptide repeat domain"/>
    <property type="match status" value="1"/>
</dbReference>
<gene>
    <name evidence="6" type="ordered locus">BN4_10394</name>
</gene>
<dbReference type="InterPro" id="IPR011990">
    <property type="entry name" value="TPR-like_helical_dom_sf"/>
</dbReference>
<keyword evidence="7" id="KW-1185">Reference proteome</keyword>
<dbReference type="Pfam" id="PF07719">
    <property type="entry name" value="TPR_2"/>
    <property type="match status" value="1"/>
</dbReference>
<dbReference type="Pfam" id="PF13181">
    <property type="entry name" value="TPR_8"/>
    <property type="match status" value="1"/>
</dbReference>
<dbReference type="BioCyc" id="DPIE1322246:BN4_RS02045-MONOMER"/>
<accession>M1WQC8</accession>
<organism evidence="6 7">
    <name type="scientific">Pseudodesulfovibrio piezophilus (strain DSM 21447 / JCM 15486 / C1TLV30)</name>
    <name type="common">Desulfovibrio piezophilus</name>
    <dbReference type="NCBI Taxonomy" id="1322246"/>
    <lineage>
        <taxon>Bacteria</taxon>
        <taxon>Pseudomonadati</taxon>
        <taxon>Thermodesulfobacteriota</taxon>
        <taxon>Desulfovibrionia</taxon>
        <taxon>Desulfovibrionales</taxon>
        <taxon>Desulfovibrionaceae</taxon>
    </lineage>
</organism>
<keyword evidence="3" id="KW-0793">Thylakoid</keyword>
<dbReference type="KEGG" id="dpi:BN4_10394"/>
<dbReference type="eggNOG" id="COG0457">
    <property type="taxonomic scope" value="Bacteria"/>
</dbReference>